<keyword evidence="2 10" id="KW-0812">Transmembrane</keyword>
<dbReference type="InterPro" id="IPR044202">
    <property type="entry name" value="LETM1/MDM38-like"/>
</dbReference>
<dbReference type="AlphaFoldDB" id="A0A564Y411"/>
<keyword evidence="8" id="KW-0175">Coiled coil</keyword>
<keyword evidence="6 10" id="KW-0472">Membrane</keyword>
<feature type="region of interest" description="Disordered" evidence="9">
    <location>
        <begin position="528"/>
        <end position="556"/>
    </location>
</feature>
<evidence type="ECO:0000313" key="14">
    <source>
        <dbReference type="Proteomes" id="UP000321570"/>
    </source>
</evidence>
<keyword evidence="4 10" id="KW-1133">Transmembrane helix</keyword>
<feature type="region of interest" description="Disordered" evidence="9">
    <location>
        <begin position="909"/>
        <end position="943"/>
    </location>
</feature>
<evidence type="ECO:0000256" key="10">
    <source>
        <dbReference type="SAM" id="Phobius"/>
    </source>
</evidence>
<accession>A0A564Y411</accession>
<dbReference type="InterPro" id="IPR033122">
    <property type="entry name" value="LETM1-like_RBD"/>
</dbReference>
<dbReference type="GO" id="GO:0005743">
    <property type="term" value="C:mitochondrial inner membrane"/>
    <property type="evidence" value="ECO:0007669"/>
    <property type="project" value="UniProtKB-SubCell"/>
</dbReference>
<evidence type="ECO:0000259" key="12">
    <source>
        <dbReference type="PROSITE" id="PS51758"/>
    </source>
</evidence>
<gene>
    <name evidence="13" type="ORF">WMSIL1_LOCUS2752</name>
</gene>
<dbReference type="GO" id="GO:0030003">
    <property type="term" value="P:intracellular monoatomic cation homeostasis"/>
    <property type="evidence" value="ECO:0007669"/>
    <property type="project" value="TreeGrafter"/>
</dbReference>
<organism evidence="13 14">
    <name type="scientific">Hymenolepis diminuta</name>
    <name type="common">Rat tapeworm</name>
    <dbReference type="NCBI Taxonomy" id="6216"/>
    <lineage>
        <taxon>Eukaryota</taxon>
        <taxon>Metazoa</taxon>
        <taxon>Spiralia</taxon>
        <taxon>Lophotrochozoa</taxon>
        <taxon>Platyhelminthes</taxon>
        <taxon>Cestoda</taxon>
        <taxon>Eucestoda</taxon>
        <taxon>Cyclophyllidea</taxon>
        <taxon>Hymenolepididae</taxon>
        <taxon>Hymenolepis</taxon>
    </lineage>
</organism>
<evidence type="ECO:0000256" key="4">
    <source>
        <dbReference type="ARBA" id="ARBA00022989"/>
    </source>
</evidence>
<comment type="subcellular location">
    <subcellularLocation>
        <location evidence="1">Mitochondrion inner membrane</location>
        <topology evidence="1">Single-pass membrane protein</topology>
    </subcellularLocation>
</comment>
<dbReference type="PROSITE" id="PS50222">
    <property type="entry name" value="EF_HAND_2"/>
    <property type="match status" value="1"/>
</dbReference>
<dbReference type="EMBL" id="CABIJS010000077">
    <property type="protein sequence ID" value="VUZ42017.1"/>
    <property type="molecule type" value="Genomic_DNA"/>
</dbReference>
<dbReference type="InterPro" id="IPR002048">
    <property type="entry name" value="EF_hand_dom"/>
</dbReference>
<reference evidence="13 14" key="1">
    <citation type="submission" date="2019-07" db="EMBL/GenBank/DDBJ databases">
        <authorList>
            <person name="Jastrzebski P J."/>
            <person name="Paukszto L."/>
            <person name="Jastrzebski P J."/>
        </authorList>
    </citation>
    <scope>NUCLEOTIDE SEQUENCE [LARGE SCALE GENOMIC DNA]</scope>
    <source>
        <strain evidence="13 14">WMS-il1</strain>
    </source>
</reference>
<evidence type="ECO:0000313" key="13">
    <source>
        <dbReference type="EMBL" id="VUZ42017.1"/>
    </source>
</evidence>
<evidence type="ECO:0000256" key="7">
    <source>
        <dbReference type="PROSITE-ProRule" id="PRU01094"/>
    </source>
</evidence>
<evidence type="ECO:0000256" key="3">
    <source>
        <dbReference type="ARBA" id="ARBA00022792"/>
    </source>
</evidence>
<evidence type="ECO:0000259" key="11">
    <source>
        <dbReference type="PROSITE" id="PS50222"/>
    </source>
</evidence>
<dbReference type="PANTHER" id="PTHR14009:SF1">
    <property type="entry name" value="MITOCHONDRIAL PROTON_CALCIUM EXCHANGER PROTEIN"/>
    <property type="match status" value="1"/>
</dbReference>
<feature type="coiled-coil region" evidence="8">
    <location>
        <begin position="723"/>
        <end position="823"/>
    </location>
</feature>
<sequence>MSLIRLNRFFLNYGRIAKVRPPSRNIIQSSGNPFIMRSCPLQRIAFYKPRLCIFNGTAGNTPFDSQFHMSFNLNDLEIVPNNKPIPPSISPLILTAGPPNSNAPSPPQSTPSSNEPASSSTPNIPGNNTETAIEPKKPKKSLWAKAKKEILHYYNGFRLLGVEIRIAAFMCYRFLRGERLNDRERNQLIRTCVDIVRLVPFLVFIIVPFMEFLLPFYLKFFPFMLPSTFKDRAEEEKKIKNKLESRLKMAKFLQDTIIHTSHVTNLSEAKDLPKIEEFQEFMATVRESGKMARNEDILRFSRLFEDHVTLDALTQAQLEALCKMIDINPFGGTGIMKMQIHRQLRKLKEQDMTLLTKGIDHLTEQELRQACRSRGMRTIDLTQARLKAQLLQWLELHVVKKVPVSLLLLSRAFYLQSTTLEPEKQIQMVISKLPEEVQDHATVKAVSELPGKVDPATKLEILRKEQKHIDAQRIAEKDVKKTAEVASHEVLTDKAEVLESHISEELHDTAKEIIAKTLDEPLKPIIESTKPAETPTPVSNVSAEPPSQPPAVPPTVTEPVKVAATEIPLAPETMAADMESTVDMPAVAAVKAESPRDDDFLVTAKDIDNIKEAILNIDVAKDALEEEHLLDLKADLDEAVKFSPKEIEKEVKVAELTTASAKEEMEITKDQRKVAEEVPAEKKEAIPIEKAEKVTPVVPSVEPIQSSTAKVRLAEVEKEPKEAEKVSAEVSKVESEVNAAKEKEEEEIKTLETEEDIEDKKEAVKQAAKAQKAVKRLNQQVDRLLSDIAGLMNQLQSHKQDVQQKLESEIQTLSEEEKLARMEELRIDQQRMVGVGSVMAALEKLQQQDPDIDSKTHDRWQKILVALDEDKDGQIELKHILGLLEILEGEKDGIQMSSMANALEMLDQEDMKREEAVEENESSKSKPEYQIEELKEPKSPDSA</sequence>
<dbReference type="Proteomes" id="UP000321570">
    <property type="component" value="Unassembled WGS sequence"/>
</dbReference>
<evidence type="ECO:0000256" key="6">
    <source>
        <dbReference type="ARBA" id="ARBA00023136"/>
    </source>
</evidence>
<proteinExistence type="predicted"/>
<name>A0A564Y411_HYMDI</name>
<evidence type="ECO:0000256" key="5">
    <source>
        <dbReference type="ARBA" id="ARBA00023128"/>
    </source>
</evidence>
<evidence type="ECO:0000256" key="9">
    <source>
        <dbReference type="SAM" id="MobiDB-lite"/>
    </source>
</evidence>
<dbReference type="PROSITE" id="PS51758">
    <property type="entry name" value="LETM1_RBD"/>
    <property type="match status" value="1"/>
</dbReference>
<feature type="compositionally biased region" description="Low complexity" evidence="9">
    <location>
        <begin position="110"/>
        <end position="123"/>
    </location>
</feature>
<evidence type="ECO:0000256" key="1">
    <source>
        <dbReference type="ARBA" id="ARBA00004434"/>
    </source>
</evidence>
<feature type="transmembrane region" description="Helical" evidence="10">
    <location>
        <begin position="195"/>
        <end position="218"/>
    </location>
</feature>
<protein>
    <recommendedName>
        <fullName evidence="15">Leucine zipper-EF-hand-containing transmembrane protein 1</fullName>
    </recommendedName>
</protein>
<dbReference type="PANTHER" id="PTHR14009">
    <property type="entry name" value="LEUCINE ZIPPER-EF-HAND CONTAINING TRANSMEMBRANE PROTEIN"/>
    <property type="match status" value="1"/>
</dbReference>
<evidence type="ECO:0008006" key="15">
    <source>
        <dbReference type="Google" id="ProtNLM"/>
    </source>
</evidence>
<evidence type="ECO:0000256" key="8">
    <source>
        <dbReference type="SAM" id="Coils"/>
    </source>
</evidence>
<keyword evidence="14" id="KW-1185">Reference proteome</keyword>
<feature type="compositionally biased region" description="Low complexity" evidence="9">
    <location>
        <begin position="90"/>
        <end position="103"/>
    </location>
</feature>
<feature type="region of interest" description="Disordered" evidence="9">
    <location>
        <begin position="89"/>
        <end position="138"/>
    </location>
</feature>
<dbReference type="GO" id="GO:0005509">
    <property type="term" value="F:calcium ion binding"/>
    <property type="evidence" value="ECO:0007669"/>
    <property type="project" value="InterPro"/>
</dbReference>
<feature type="domain" description="EF-hand" evidence="11">
    <location>
        <begin position="855"/>
        <end position="890"/>
    </location>
</feature>
<evidence type="ECO:0000256" key="2">
    <source>
        <dbReference type="ARBA" id="ARBA00022692"/>
    </source>
</evidence>
<dbReference type="GO" id="GO:0043022">
    <property type="term" value="F:ribosome binding"/>
    <property type="evidence" value="ECO:0007669"/>
    <property type="project" value="InterPro"/>
</dbReference>
<feature type="domain" description="Letm1 RBD" evidence="12">
    <location>
        <begin position="241"/>
        <end position="531"/>
    </location>
</feature>
<keyword evidence="3" id="KW-0999">Mitochondrion inner membrane</keyword>
<dbReference type="Pfam" id="PF07766">
    <property type="entry name" value="LETM1_RBD"/>
    <property type="match status" value="1"/>
</dbReference>
<keyword evidence="5 7" id="KW-0496">Mitochondrion</keyword>